<dbReference type="Gene3D" id="3.30.710.10">
    <property type="entry name" value="Potassium Channel Kv1.1, Chain A"/>
    <property type="match status" value="1"/>
</dbReference>
<dbReference type="CDD" id="cd18186">
    <property type="entry name" value="BTB_POZ_ZBTB_KLHL-like"/>
    <property type="match status" value="1"/>
</dbReference>
<keyword evidence="3" id="KW-1185">Reference proteome</keyword>
<accession>A0A8X6PLJ2</accession>
<sequence length="425" mass="50144">MLFVERFWKNLARGGASDVDIITEFHEHIVRFPCHKRILCKASEFFKKEFSRSKRCLLLKNVEPNIIFLLLSYIYDGKIEPTDWKTTADLLIAAISYKIPFLYEYCVRSLLDHLNLSNACSLLELSMVYSIPALYSLSLKLCINGAFYILDTEDFNWIRPSTIIFIVSQPLLNIPNETYVLYSLWIRATIDNCRNNRELTYENIARNFEPYSTLIEYKDVSEDELRLYKNDYLLQYFRDLVIKQERIYPSKRFMKFPLQLPKNLFVHYNTGEIISVGNLEGTYNVEFSMKESVYLLEFSIVCIYISNESESGIDSVWIENDKNCLFRWNNTETNLKLKLKLHKKTAYMSDGRLHFQVFQFILQDLVKLDYSTTYYLRIKTSNTDLPWPEFKSKSTSNCLFETHSITHKCLRNMTFLPCPSVICSE</sequence>
<evidence type="ECO:0000313" key="3">
    <source>
        <dbReference type="Proteomes" id="UP000887013"/>
    </source>
</evidence>
<gene>
    <name evidence="2" type="primary">klhl40a</name>
    <name evidence="2" type="ORF">NPIL_2931</name>
</gene>
<organism evidence="2 3">
    <name type="scientific">Nephila pilipes</name>
    <name type="common">Giant wood spider</name>
    <name type="synonym">Nephila maculata</name>
    <dbReference type="NCBI Taxonomy" id="299642"/>
    <lineage>
        <taxon>Eukaryota</taxon>
        <taxon>Metazoa</taxon>
        <taxon>Ecdysozoa</taxon>
        <taxon>Arthropoda</taxon>
        <taxon>Chelicerata</taxon>
        <taxon>Arachnida</taxon>
        <taxon>Araneae</taxon>
        <taxon>Araneomorphae</taxon>
        <taxon>Entelegynae</taxon>
        <taxon>Araneoidea</taxon>
        <taxon>Nephilidae</taxon>
        <taxon>Nephila</taxon>
    </lineage>
</organism>
<dbReference type="PROSITE" id="PS50097">
    <property type="entry name" value="BTB"/>
    <property type="match status" value="1"/>
</dbReference>
<dbReference type="Pfam" id="PF00651">
    <property type="entry name" value="BTB"/>
    <property type="match status" value="1"/>
</dbReference>
<dbReference type="SUPFAM" id="SSF54695">
    <property type="entry name" value="POZ domain"/>
    <property type="match status" value="1"/>
</dbReference>
<evidence type="ECO:0000259" key="1">
    <source>
        <dbReference type="PROSITE" id="PS50097"/>
    </source>
</evidence>
<dbReference type="SMART" id="SM00225">
    <property type="entry name" value="BTB"/>
    <property type="match status" value="1"/>
</dbReference>
<dbReference type="PANTHER" id="PTHR45774:SF4">
    <property type="entry name" value="AXUNDEAD, ISOFORM F"/>
    <property type="match status" value="1"/>
</dbReference>
<evidence type="ECO:0000313" key="2">
    <source>
        <dbReference type="EMBL" id="GFT74485.1"/>
    </source>
</evidence>
<dbReference type="GO" id="GO:0022008">
    <property type="term" value="P:neurogenesis"/>
    <property type="evidence" value="ECO:0007669"/>
    <property type="project" value="TreeGrafter"/>
</dbReference>
<dbReference type="PANTHER" id="PTHR45774">
    <property type="entry name" value="BTB/POZ DOMAIN-CONTAINING"/>
    <property type="match status" value="1"/>
</dbReference>
<proteinExistence type="predicted"/>
<protein>
    <submittedName>
        <fullName evidence="2">Kelch-like protein 40a</fullName>
    </submittedName>
</protein>
<dbReference type="GO" id="GO:0005829">
    <property type="term" value="C:cytosol"/>
    <property type="evidence" value="ECO:0007669"/>
    <property type="project" value="TreeGrafter"/>
</dbReference>
<feature type="domain" description="BTB" evidence="1">
    <location>
        <begin position="17"/>
        <end position="83"/>
    </location>
</feature>
<name>A0A8X6PLJ2_NEPPI</name>
<dbReference type="OrthoDB" id="6428585at2759"/>
<dbReference type="AlphaFoldDB" id="A0A8X6PLJ2"/>
<dbReference type="Proteomes" id="UP000887013">
    <property type="component" value="Unassembled WGS sequence"/>
</dbReference>
<dbReference type="InterPro" id="IPR011333">
    <property type="entry name" value="SKP1/BTB/POZ_sf"/>
</dbReference>
<dbReference type="InterPro" id="IPR000210">
    <property type="entry name" value="BTB/POZ_dom"/>
</dbReference>
<comment type="caution">
    <text evidence="2">The sequence shown here is derived from an EMBL/GenBank/DDBJ whole genome shotgun (WGS) entry which is preliminary data.</text>
</comment>
<dbReference type="EMBL" id="BMAW01070664">
    <property type="protein sequence ID" value="GFT74485.1"/>
    <property type="molecule type" value="Genomic_DNA"/>
</dbReference>
<reference evidence="2" key="1">
    <citation type="submission" date="2020-08" db="EMBL/GenBank/DDBJ databases">
        <title>Multicomponent nature underlies the extraordinary mechanical properties of spider dragline silk.</title>
        <authorList>
            <person name="Kono N."/>
            <person name="Nakamura H."/>
            <person name="Mori M."/>
            <person name="Yoshida Y."/>
            <person name="Ohtoshi R."/>
            <person name="Malay A.D."/>
            <person name="Moran D.A.P."/>
            <person name="Tomita M."/>
            <person name="Numata K."/>
            <person name="Arakawa K."/>
        </authorList>
    </citation>
    <scope>NUCLEOTIDE SEQUENCE</scope>
</reference>